<dbReference type="InterPro" id="IPR011333">
    <property type="entry name" value="SKP1/BTB/POZ_sf"/>
</dbReference>
<dbReference type="AlphaFoldDB" id="A0A397RYT6"/>
<reference evidence="2 4" key="1">
    <citation type="submission" date="2018-06" db="EMBL/GenBank/DDBJ databases">
        <title>Comparative genomics reveals the genomic features of Rhizophagus irregularis, R. cerebriforme, R. diaphanum and Gigaspora rosea, and their symbiotic lifestyle signature.</title>
        <authorList>
            <person name="Morin E."/>
            <person name="San Clemente H."/>
            <person name="Chen E.C.H."/>
            <person name="De La Providencia I."/>
            <person name="Hainaut M."/>
            <person name="Kuo A."/>
            <person name="Kohler A."/>
            <person name="Murat C."/>
            <person name="Tang N."/>
            <person name="Roy S."/>
            <person name="Loubradou J."/>
            <person name="Henrissat B."/>
            <person name="Grigoriev I.V."/>
            <person name="Corradi N."/>
            <person name="Roux C."/>
            <person name="Martin F.M."/>
        </authorList>
    </citation>
    <scope>NUCLEOTIDE SEQUENCE [LARGE SCALE GENOMIC DNA]</scope>
    <source>
        <strain evidence="2 4">DAOM 227022</strain>
    </source>
</reference>
<comment type="caution">
    <text evidence="2">The sequence shown here is derived from an EMBL/GenBank/DDBJ whole genome shotgun (WGS) entry which is preliminary data.</text>
</comment>
<dbReference type="InterPro" id="IPR051481">
    <property type="entry name" value="BTB-POZ/Galectin-3-binding"/>
</dbReference>
<evidence type="ECO:0000259" key="1">
    <source>
        <dbReference type="PROSITE" id="PS50097"/>
    </source>
</evidence>
<proteinExistence type="predicted"/>
<organism evidence="2 4">
    <name type="scientific">Glomus cerebriforme</name>
    <dbReference type="NCBI Taxonomy" id="658196"/>
    <lineage>
        <taxon>Eukaryota</taxon>
        <taxon>Fungi</taxon>
        <taxon>Fungi incertae sedis</taxon>
        <taxon>Mucoromycota</taxon>
        <taxon>Glomeromycotina</taxon>
        <taxon>Glomeromycetes</taxon>
        <taxon>Glomerales</taxon>
        <taxon>Glomeraceae</taxon>
        <taxon>Glomus</taxon>
    </lineage>
</organism>
<dbReference type="EMBL" id="QKYT01000165">
    <property type="protein sequence ID" value="RIA90998.1"/>
    <property type="molecule type" value="Genomic_DNA"/>
</dbReference>
<dbReference type="OrthoDB" id="25620at2759"/>
<evidence type="ECO:0000313" key="3">
    <source>
        <dbReference type="EMBL" id="RIA90998.1"/>
    </source>
</evidence>
<dbReference type="PANTHER" id="PTHR24410">
    <property type="entry name" value="HL07962P-RELATED"/>
    <property type="match status" value="1"/>
</dbReference>
<feature type="domain" description="BTB" evidence="1">
    <location>
        <begin position="23"/>
        <end position="96"/>
    </location>
</feature>
<dbReference type="PANTHER" id="PTHR24410:SF23">
    <property type="entry name" value="BTB DOMAIN-CONTAINING PROTEIN-RELATED"/>
    <property type="match status" value="1"/>
</dbReference>
<keyword evidence="4" id="KW-1185">Reference proteome</keyword>
<dbReference type="SUPFAM" id="SSF54695">
    <property type="entry name" value="POZ domain"/>
    <property type="match status" value="1"/>
</dbReference>
<name>A0A397RYT6_9GLOM</name>
<gene>
    <name evidence="3" type="ORF">C1645_805455</name>
    <name evidence="2" type="ORF">C1645_810787</name>
</gene>
<dbReference type="CDD" id="cd18186">
    <property type="entry name" value="BTB_POZ_ZBTB_KLHL-like"/>
    <property type="match status" value="1"/>
</dbReference>
<evidence type="ECO:0000313" key="2">
    <source>
        <dbReference type="EMBL" id="RIA79353.1"/>
    </source>
</evidence>
<dbReference type="PROSITE" id="PS50097">
    <property type="entry name" value="BTB"/>
    <property type="match status" value="1"/>
</dbReference>
<protein>
    <submittedName>
        <fullName evidence="2">BTB/POZ domain-containing protein</fullName>
    </submittedName>
</protein>
<accession>A0A397RYT6</accession>
<dbReference type="SMART" id="SM00225">
    <property type="entry name" value="BTB"/>
    <property type="match status" value="1"/>
</dbReference>
<dbReference type="Gene3D" id="3.30.710.10">
    <property type="entry name" value="Potassium Channel Kv1.1, Chain A"/>
    <property type="match status" value="1"/>
</dbReference>
<dbReference type="EMBL" id="QKYT01001350">
    <property type="protein sequence ID" value="RIA79353.1"/>
    <property type="molecule type" value="Genomic_DNA"/>
</dbReference>
<dbReference type="Pfam" id="PF00651">
    <property type="entry name" value="BTB"/>
    <property type="match status" value="1"/>
</dbReference>
<dbReference type="InterPro" id="IPR000210">
    <property type="entry name" value="BTB/POZ_dom"/>
</dbReference>
<evidence type="ECO:0000313" key="4">
    <source>
        <dbReference type="Proteomes" id="UP000265703"/>
    </source>
</evidence>
<dbReference type="Proteomes" id="UP000265703">
    <property type="component" value="Unassembled WGS sequence"/>
</dbReference>
<sequence>MSFKFWALSSKEYCETLKSGEFSDTEILVGEVPDTKVFKLHSLILKVRSPYFRKALSGDKIKVENNIIKHEIPNISVKVFDILIKYIYNGTIDLTKNDLKTNIALLIAIGELHLNNLNSIISTHILKDQVSLKKNLVLIQHVTTKYAQFTGRLSGFYKTTIRQDPSMIFKTDDFVTINKDVLLNLVKNNKSLKQIEVWDKLKEWAIAQSRELPSDTEKWTSNEMTTFATTIKSFIPLINFKEISPADFSQKIKPFKNFGGNNSDLRLLKENTSKGQCYKNSYEKLIRQDEGIFEVDDFEVFQVFKKARK</sequence>